<evidence type="ECO:0000256" key="3">
    <source>
        <dbReference type="ARBA" id="ARBA00022679"/>
    </source>
</evidence>
<dbReference type="InterPro" id="IPR000571">
    <property type="entry name" value="Znf_CCCH"/>
</dbReference>
<feature type="zinc finger region" description="C3H1-type" evidence="7">
    <location>
        <begin position="242"/>
        <end position="271"/>
    </location>
</feature>
<dbReference type="InterPro" id="IPR018957">
    <property type="entry name" value="Znf_C3HC4_RING-type"/>
</dbReference>
<evidence type="ECO:0000256" key="6">
    <source>
        <dbReference type="ARBA" id="ARBA00022833"/>
    </source>
</evidence>
<dbReference type="InterPro" id="IPR013083">
    <property type="entry name" value="Znf_RING/FYVE/PHD"/>
</dbReference>
<dbReference type="EC" id="2.3.2.27" evidence="2"/>
<dbReference type="PROSITE" id="PS50089">
    <property type="entry name" value="ZF_RING_2"/>
    <property type="match status" value="1"/>
</dbReference>
<feature type="domain" description="C3H1-type" evidence="9">
    <location>
        <begin position="242"/>
        <end position="271"/>
    </location>
</feature>
<dbReference type="Gene3D" id="3.30.40.10">
    <property type="entry name" value="Zinc/RING finger domain, C3HC4 (zinc finger)"/>
    <property type="match status" value="1"/>
</dbReference>
<accession>A0ABQ9ED30</accession>
<keyword evidence="3" id="KW-0808">Transferase</keyword>
<evidence type="ECO:0000256" key="7">
    <source>
        <dbReference type="PROSITE-ProRule" id="PRU00723"/>
    </source>
</evidence>
<gene>
    <name evidence="10" type="ORF">KUTeg_020170</name>
</gene>
<dbReference type="PANTHER" id="PTHR11224">
    <property type="entry name" value="MAKORIN-RELATED"/>
    <property type="match status" value="1"/>
</dbReference>
<evidence type="ECO:0000313" key="11">
    <source>
        <dbReference type="Proteomes" id="UP001217089"/>
    </source>
</evidence>
<sequence>MHATQEVTVISMAEGGVTPKNTPIPTFSKKIQCRYDHVKPNTITPVTKSSAVKNAGKPSPILSIGTESKSRMVSLKKKAGEGDTAVPVSPKSPDEWVKAVEFVPGRPYVCATIPASYAKAAGVGDGESLLIEEVAECTDQVEKDMELSFAVSRSKDKACGICMEVIMEKNPSSERRFGVLSDCSHVFCLTCIRKWRSAKQFENKIVRACPECRVKSDFVTPSQFWVDSKEEKQKLIDGYKDALRGKACKYFDEGKGECPFNEKCFYRHAYPDGTIADPKPRQRRRRQNAEGELDGVDRINLWDFLEERQNRLLLLELDNLIFNLLFADSDSDSDYDDTW</sequence>
<keyword evidence="4 7" id="KW-0479">Metal-binding</keyword>
<dbReference type="PROSITE" id="PS50103">
    <property type="entry name" value="ZF_C3H1"/>
    <property type="match status" value="1"/>
</dbReference>
<keyword evidence="11" id="KW-1185">Reference proteome</keyword>
<dbReference type="Proteomes" id="UP001217089">
    <property type="component" value="Unassembled WGS sequence"/>
</dbReference>
<proteinExistence type="predicted"/>
<evidence type="ECO:0000256" key="4">
    <source>
        <dbReference type="ARBA" id="ARBA00022723"/>
    </source>
</evidence>
<dbReference type="SUPFAM" id="SSF57850">
    <property type="entry name" value="RING/U-box"/>
    <property type="match status" value="1"/>
</dbReference>
<keyword evidence="6 7" id="KW-0862">Zinc</keyword>
<evidence type="ECO:0000256" key="1">
    <source>
        <dbReference type="ARBA" id="ARBA00000900"/>
    </source>
</evidence>
<evidence type="ECO:0000256" key="2">
    <source>
        <dbReference type="ARBA" id="ARBA00012483"/>
    </source>
</evidence>
<dbReference type="EMBL" id="JARBDR010000918">
    <property type="protein sequence ID" value="KAJ8301183.1"/>
    <property type="molecule type" value="Genomic_DNA"/>
</dbReference>
<feature type="domain" description="RING-type" evidence="8">
    <location>
        <begin position="159"/>
        <end position="213"/>
    </location>
</feature>
<dbReference type="InterPro" id="IPR045072">
    <property type="entry name" value="MKRN-like"/>
</dbReference>
<dbReference type="Pfam" id="PF00097">
    <property type="entry name" value="zf-C3HC4"/>
    <property type="match status" value="1"/>
</dbReference>
<name>A0ABQ9ED30_TEGGR</name>
<comment type="catalytic activity">
    <reaction evidence="1">
        <text>S-ubiquitinyl-[E2 ubiquitin-conjugating enzyme]-L-cysteine + [acceptor protein]-L-lysine = [E2 ubiquitin-conjugating enzyme]-L-cysteine + N(6)-ubiquitinyl-[acceptor protein]-L-lysine.</text>
        <dbReference type="EC" id="2.3.2.27"/>
    </reaction>
</comment>
<evidence type="ECO:0000313" key="10">
    <source>
        <dbReference type="EMBL" id="KAJ8301183.1"/>
    </source>
</evidence>
<evidence type="ECO:0000256" key="5">
    <source>
        <dbReference type="ARBA" id="ARBA00022771"/>
    </source>
</evidence>
<dbReference type="InterPro" id="IPR001841">
    <property type="entry name" value="Znf_RING"/>
</dbReference>
<dbReference type="CDD" id="cd16730">
    <property type="entry name" value="RING-HC_MKRN1_3"/>
    <property type="match status" value="1"/>
</dbReference>
<organism evidence="10 11">
    <name type="scientific">Tegillarca granosa</name>
    <name type="common">Malaysian cockle</name>
    <name type="synonym">Anadara granosa</name>
    <dbReference type="NCBI Taxonomy" id="220873"/>
    <lineage>
        <taxon>Eukaryota</taxon>
        <taxon>Metazoa</taxon>
        <taxon>Spiralia</taxon>
        <taxon>Lophotrochozoa</taxon>
        <taxon>Mollusca</taxon>
        <taxon>Bivalvia</taxon>
        <taxon>Autobranchia</taxon>
        <taxon>Pteriomorphia</taxon>
        <taxon>Arcoida</taxon>
        <taxon>Arcoidea</taxon>
        <taxon>Arcidae</taxon>
        <taxon>Tegillarca</taxon>
    </lineage>
</organism>
<evidence type="ECO:0000259" key="8">
    <source>
        <dbReference type="PROSITE" id="PS50089"/>
    </source>
</evidence>
<protein>
    <recommendedName>
        <fullName evidence="2">RING-type E3 ubiquitin transferase</fullName>
        <ecNumber evidence="2">2.3.2.27</ecNumber>
    </recommendedName>
</protein>
<comment type="caution">
    <text evidence="10">The sequence shown here is derived from an EMBL/GenBank/DDBJ whole genome shotgun (WGS) entry which is preliminary data.</text>
</comment>
<dbReference type="PANTHER" id="PTHR11224:SF10">
    <property type="entry name" value="IP09428P-RELATED"/>
    <property type="match status" value="1"/>
</dbReference>
<dbReference type="SMART" id="SM00184">
    <property type="entry name" value="RING"/>
    <property type="match status" value="1"/>
</dbReference>
<keyword evidence="5 7" id="KW-0863">Zinc-finger</keyword>
<dbReference type="InterPro" id="IPR017907">
    <property type="entry name" value="Znf_RING_CS"/>
</dbReference>
<dbReference type="PROSITE" id="PS00518">
    <property type="entry name" value="ZF_RING_1"/>
    <property type="match status" value="1"/>
</dbReference>
<evidence type="ECO:0000259" key="9">
    <source>
        <dbReference type="PROSITE" id="PS50103"/>
    </source>
</evidence>
<reference evidence="10 11" key="1">
    <citation type="submission" date="2022-12" db="EMBL/GenBank/DDBJ databases">
        <title>Chromosome-level genome of Tegillarca granosa.</title>
        <authorList>
            <person name="Kim J."/>
        </authorList>
    </citation>
    <scope>NUCLEOTIDE SEQUENCE [LARGE SCALE GENOMIC DNA]</scope>
    <source>
        <strain evidence="10">Teg-2019</strain>
        <tissue evidence="10">Adductor muscle</tissue>
    </source>
</reference>